<dbReference type="HOGENOM" id="CLU_850066_0_0_1"/>
<gene>
    <name evidence="2" type="ORF">GLAREA_09670</name>
</gene>
<dbReference type="AlphaFoldDB" id="S3CU43"/>
<proteinExistence type="predicted"/>
<dbReference type="EMBL" id="KE145368">
    <property type="protein sequence ID" value="EPE28549.1"/>
    <property type="molecule type" value="Genomic_DNA"/>
</dbReference>
<protein>
    <submittedName>
        <fullName evidence="2">Uncharacterized protein</fullName>
    </submittedName>
</protein>
<organism evidence="2 3">
    <name type="scientific">Glarea lozoyensis (strain ATCC 20868 / MF5171)</name>
    <dbReference type="NCBI Taxonomy" id="1116229"/>
    <lineage>
        <taxon>Eukaryota</taxon>
        <taxon>Fungi</taxon>
        <taxon>Dikarya</taxon>
        <taxon>Ascomycota</taxon>
        <taxon>Pezizomycotina</taxon>
        <taxon>Leotiomycetes</taxon>
        <taxon>Helotiales</taxon>
        <taxon>Helotiaceae</taxon>
        <taxon>Glarea</taxon>
    </lineage>
</organism>
<name>S3CU43_GLAL2</name>
<dbReference type="KEGG" id="glz:GLAREA_09670"/>
<accession>S3CU43</accession>
<evidence type="ECO:0000313" key="3">
    <source>
        <dbReference type="Proteomes" id="UP000016922"/>
    </source>
</evidence>
<feature type="region of interest" description="Disordered" evidence="1">
    <location>
        <begin position="226"/>
        <end position="266"/>
    </location>
</feature>
<dbReference type="RefSeq" id="XP_008084457.1">
    <property type="nucleotide sequence ID" value="XM_008086266.1"/>
</dbReference>
<sequence>MEAIRRLLHRSESKRTNVKSARANNTLSLPHNFIAVPRQKLETNPTSGIFELPGDFGVLEQDSKNVHEVAGSPTDNHTYYIPPTIETIAPAPTDIVIANAKATVTLPRGRFKNVTLSYDSTYTENCVSENFVIENEFPLHHVLPYQSRSGAEYVPADSYVELVLSLHPYNVKTSKVGFRVVPGVENAVLLVTEQVFGNQRLGLQWKYESEAMSSNDRMRAQVYTAGRMGSVRVPDDDKMPSRNQTVRSESSNGSSSTAPEESFCGTSEYVRRRRRLNYGISYDGNYDHNDDSKSAANRAKPDVIHGVYDIQSRSGQYFVAPRNRAIG</sequence>
<evidence type="ECO:0000313" key="2">
    <source>
        <dbReference type="EMBL" id="EPE28549.1"/>
    </source>
</evidence>
<evidence type="ECO:0000256" key="1">
    <source>
        <dbReference type="SAM" id="MobiDB-lite"/>
    </source>
</evidence>
<dbReference type="Proteomes" id="UP000016922">
    <property type="component" value="Unassembled WGS sequence"/>
</dbReference>
<reference evidence="2 3" key="1">
    <citation type="journal article" date="2013" name="BMC Genomics">
        <title>Genomics-driven discovery of the pneumocandin biosynthetic gene cluster in the fungus Glarea lozoyensis.</title>
        <authorList>
            <person name="Chen L."/>
            <person name="Yue Q."/>
            <person name="Zhang X."/>
            <person name="Xiang M."/>
            <person name="Wang C."/>
            <person name="Li S."/>
            <person name="Che Y."/>
            <person name="Ortiz-Lopez F.J."/>
            <person name="Bills G.F."/>
            <person name="Liu X."/>
            <person name="An Z."/>
        </authorList>
    </citation>
    <scope>NUCLEOTIDE SEQUENCE [LARGE SCALE GENOMIC DNA]</scope>
    <source>
        <strain evidence="3">ATCC 20868 / MF5171</strain>
    </source>
</reference>
<feature type="compositionally biased region" description="Polar residues" evidence="1">
    <location>
        <begin position="241"/>
        <end position="259"/>
    </location>
</feature>
<dbReference type="GeneID" id="19468717"/>
<keyword evidence="3" id="KW-1185">Reference proteome</keyword>